<feature type="region of interest" description="Disordered" evidence="2">
    <location>
        <begin position="146"/>
        <end position="195"/>
    </location>
</feature>
<proteinExistence type="predicted"/>
<protein>
    <submittedName>
        <fullName evidence="3">Uncharacterized protein</fullName>
    </submittedName>
</protein>
<name>A0AAD1X4Q8_EUPCR</name>
<feature type="region of interest" description="Disordered" evidence="2">
    <location>
        <begin position="35"/>
        <end position="82"/>
    </location>
</feature>
<dbReference type="Proteomes" id="UP001295684">
    <property type="component" value="Unassembled WGS sequence"/>
</dbReference>
<sequence>MEDSPKLLDTPSLPSERFIGDSYTSEVSNLVQSDEMYSPLVDSEYGRSSINEGSPKPHKETDNFMGFQSFGSKTSPKIGGLNDPKMRTIQSINPDSKFLNDSGLIKTTRDEQVNNQINTCVEEFMNEAKSIEKDLAKLRQLSIEKNRNNPDFSGRASPNFYQKIPPRVGDLQNQYSGRYNNRNGTTKGSRSVENSLERDTLARHFNMPYQELDQVGATMVQHSPPNQRFMTYTEQKPMMTPKNMPSDMQFMGMNNTLPGSQMNSIPLLPRKLNYISEKHLATHFGSDHDMLPGSLENYSTPRVEKCYNCQSKNQIIDQLQAEIHQKNILLESLSKSIESLSMSKGKRQLRSPLILKGPSFTSKTTKVGSNELKKKYEYAKIQIRELEKKFSKNEEIMQKYREIKKQIKEELTEVIKKHNQSQTDCREMKKLIDLQEAEIDSLKETLNSVNFVHKSTAKPLEETTLNSSETKKSSRTNYYKNILHEILKICGMYMKGEGSIEKLPVTIDMLFQKNKKTYDHLKFITCTLEMDCRKHSVDEIAGYIVKLKNEHEKMRDKIKHIKRFSFT</sequence>
<evidence type="ECO:0000256" key="1">
    <source>
        <dbReference type="SAM" id="Coils"/>
    </source>
</evidence>
<reference evidence="3" key="1">
    <citation type="submission" date="2023-07" db="EMBL/GenBank/DDBJ databases">
        <authorList>
            <consortium name="AG Swart"/>
            <person name="Singh M."/>
            <person name="Singh A."/>
            <person name="Seah K."/>
            <person name="Emmerich C."/>
        </authorList>
    </citation>
    <scope>NUCLEOTIDE SEQUENCE</scope>
    <source>
        <strain evidence="3">DP1</strain>
    </source>
</reference>
<evidence type="ECO:0000313" key="3">
    <source>
        <dbReference type="EMBL" id="CAI2360689.1"/>
    </source>
</evidence>
<dbReference type="AlphaFoldDB" id="A0AAD1X4Q8"/>
<dbReference type="EMBL" id="CAMPGE010001885">
    <property type="protein sequence ID" value="CAI2360689.1"/>
    <property type="molecule type" value="Genomic_DNA"/>
</dbReference>
<feature type="coiled-coil region" evidence="1">
    <location>
        <begin position="369"/>
        <end position="445"/>
    </location>
</feature>
<evidence type="ECO:0000313" key="4">
    <source>
        <dbReference type="Proteomes" id="UP001295684"/>
    </source>
</evidence>
<gene>
    <name evidence="3" type="ORF">ECRASSUSDP1_LOCUS1993</name>
</gene>
<keyword evidence="4" id="KW-1185">Reference proteome</keyword>
<keyword evidence="1" id="KW-0175">Coiled coil</keyword>
<feature type="compositionally biased region" description="Polar residues" evidence="2">
    <location>
        <begin position="171"/>
        <end position="194"/>
    </location>
</feature>
<accession>A0AAD1X4Q8</accession>
<organism evidence="3 4">
    <name type="scientific">Euplotes crassus</name>
    <dbReference type="NCBI Taxonomy" id="5936"/>
    <lineage>
        <taxon>Eukaryota</taxon>
        <taxon>Sar</taxon>
        <taxon>Alveolata</taxon>
        <taxon>Ciliophora</taxon>
        <taxon>Intramacronucleata</taxon>
        <taxon>Spirotrichea</taxon>
        <taxon>Hypotrichia</taxon>
        <taxon>Euplotida</taxon>
        <taxon>Euplotidae</taxon>
        <taxon>Moneuplotes</taxon>
    </lineage>
</organism>
<feature type="region of interest" description="Disordered" evidence="2">
    <location>
        <begin position="1"/>
        <end position="20"/>
    </location>
</feature>
<comment type="caution">
    <text evidence="3">The sequence shown here is derived from an EMBL/GenBank/DDBJ whole genome shotgun (WGS) entry which is preliminary data.</text>
</comment>
<evidence type="ECO:0000256" key="2">
    <source>
        <dbReference type="SAM" id="MobiDB-lite"/>
    </source>
</evidence>